<feature type="region of interest" description="Disordered" evidence="1">
    <location>
        <begin position="1"/>
        <end position="61"/>
    </location>
</feature>
<organism evidence="3 4">
    <name type="scientific">Agrilus planipennis</name>
    <name type="common">Emerald ash borer</name>
    <name type="synonym">Agrilus marcopoli</name>
    <dbReference type="NCBI Taxonomy" id="224129"/>
    <lineage>
        <taxon>Eukaryota</taxon>
        <taxon>Metazoa</taxon>
        <taxon>Ecdysozoa</taxon>
        <taxon>Arthropoda</taxon>
        <taxon>Hexapoda</taxon>
        <taxon>Insecta</taxon>
        <taxon>Pterygota</taxon>
        <taxon>Neoptera</taxon>
        <taxon>Endopterygota</taxon>
        <taxon>Coleoptera</taxon>
        <taxon>Polyphaga</taxon>
        <taxon>Elateriformia</taxon>
        <taxon>Buprestoidea</taxon>
        <taxon>Buprestidae</taxon>
        <taxon>Agrilinae</taxon>
        <taxon>Agrilus</taxon>
    </lineage>
</organism>
<dbReference type="KEGG" id="apln:108734633"/>
<keyword evidence="2" id="KW-0472">Membrane</keyword>
<dbReference type="GeneID" id="108734633"/>
<feature type="compositionally biased region" description="Polar residues" evidence="1">
    <location>
        <begin position="1127"/>
        <end position="1137"/>
    </location>
</feature>
<feature type="compositionally biased region" description="Low complexity" evidence="1">
    <location>
        <begin position="12"/>
        <end position="24"/>
    </location>
</feature>
<proteinExistence type="predicted"/>
<feature type="compositionally biased region" description="Low complexity" evidence="1">
    <location>
        <begin position="344"/>
        <end position="354"/>
    </location>
</feature>
<evidence type="ECO:0000313" key="4">
    <source>
        <dbReference type="RefSeq" id="XP_018321769.1"/>
    </source>
</evidence>
<feature type="region of interest" description="Disordered" evidence="1">
    <location>
        <begin position="758"/>
        <end position="830"/>
    </location>
</feature>
<keyword evidence="3" id="KW-1185">Reference proteome</keyword>
<feature type="region of interest" description="Disordered" evidence="1">
    <location>
        <begin position="381"/>
        <end position="444"/>
    </location>
</feature>
<evidence type="ECO:0000313" key="3">
    <source>
        <dbReference type="Proteomes" id="UP000192223"/>
    </source>
</evidence>
<feature type="compositionally biased region" description="Low complexity" evidence="1">
    <location>
        <begin position="807"/>
        <end position="827"/>
    </location>
</feature>
<dbReference type="PANTHER" id="PTHR37002">
    <property type="entry name" value="AGAP007005-PA"/>
    <property type="match status" value="1"/>
</dbReference>
<feature type="region of interest" description="Disordered" evidence="1">
    <location>
        <begin position="538"/>
        <end position="563"/>
    </location>
</feature>
<keyword evidence="4" id="KW-0808">Transferase</keyword>
<evidence type="ECO:0000256" key="1">
    <source>
        <dbReference type="SAM" id="MobiDB-lite"/>
    </source>
</evidence>
<feature type="region of interest" description="Disordered" evidence="1">
    <location>
        <begin position="1084"/>
        <end position="1103"/>
    </location>
</feature>
<feature type="compositionally biased region" description="Basic and acidic residues" evidence="1">
    <location>
        <begin position="776"/>
        <end position="787"/>
    </location>
</feature>
<gene>
    <name evidence="4" type="primary">LOC108734633</name>
</gene>
<dbReference type="RefSeq" id="XP_018321769.1">
    <property type="nucleotide sequence ID" value="XM_018466267.1"/>
</dbReference>
<name>A0A1W4WCS0_AGRPL</name>
<feature type="compositionally biased region" description="Polar residues" evidence="1">
    <location>
        <begin position="1"/>
        <end position="11"/>
    </location>
</feature>
<feature type="region of interest" description="Disordered" evidence="1">
    <location>
        <begin position="344"/>
        <end position="369"/>
    </location>
</feature>
<dbReference type="Proteomes" id="UP000192223">
    <property type="component" value="Unplaced"/>
</dbReference>
<keyword evidence="2" id="KW-1133">Transmembrane helix</keyword>
<keyword evidence="4" id="KW-0418">Kinase</keyword>
<dbReference type="GO" id="GO:0016301">
    <property type="term" value="F:kinase activity"/>
    <property type="evidence" value="ECO:0007669"/>
    <property type="project" value="UniProtKB-KW"/>
</dbReference>
<protein>
    <submittedName>
        <fullName evidence="4">Probable cyclin-dependent serine/threonine-protein kinase DDB_G0292550</fullName>
    </submittedName>
</protein>
<accession>A0A1W4WCS0</accession>
<dbReference type="OrthoDB" id="10070859at2759"/>
<feature type="region of interest" description="Disordered" evidence="1">
    <location>
        <begin position="1110"/>
        <end position="1137"/>
    </location>
</feature>
<feature type="transmembrane region" description="Helical" evidence="2">
    <location>
        <begin position="986"/>
        <end position="1005"/>
    </location>
</feature>
<dbReference type="InParanoid" id="A0A1W4WCS0"/>
<feature type="compositionally biased region" description="Low complexity" evidence="1">
    <location>
        <begin position="420"/>
        <end position="437"/>
    </location>
</feature>
<sequence length="1262" mass="135533">MLQNGSDRNCINNNLLPSNSTSSRNDTKERNNSRPNILIQNGCDFNRNYETNDENGGAKREEFRNKDKIKCDTDFQKRLTRDKQSGIKLTTKNVNGAKDDKIYLTKERRNESSLVNSMVVPSKKGRNSFHQDVDEALNSLLWQPYEYQAKQINAGDNISPSSSLSSSFCSCCSLSSVDLDGNTDLNNRASLQVVQQYHHHRQQRNSNNNIADLHLGAAAEMVNNLASCRNRLNQWQEPNVGSRDGLQPTVVAASRLSSAATVSCTSAFCPRGFVAGACGTASIPSSVASRCYCDARVLPVVVIGDMRVEVPLDSSSRSPDVSGVVQATTAAAAPAIVANGNNVPPASSSVARPSTYQNNSSGKNASNGQTVIDNMVSANVVGLPSNHHPRQSSVPNNHHRNGAFPFAHPRNLSEPSVAITHTRQSSNPSSSSSIISHQRNRSTPSMVATVEGSMFTTNYGSNGPFVAHASTPSAALPSHGRPVSGHITNNMSMLNSYGSRSVPNSTSSFVNCVNSMTPQERNANIVSILNHQRHSSFTGLAGTDNGGSSNTNANSNGSDLMSSRSASVPKTLVVQKPGESSITTLNVGVGPNNHSTHVPSSSSSSTNISNVDVNFYRAVPCNVVSNLPTIHCINSSSISDSGNNVSNVNIVQAMPQSVHQTAASSSTSGSTFLSANSPKHITTVAQINGNTSVNRTFGSTVTTQVTVHNESISTQNLLSLTPTTSGQNALDSQRVPAMAQQEAQRVQVEPRTITRTFTSTEAQTDDISVGTALVPARDRAASREQRRRERRERRHHRRLNSHHQHNNENNQQNVISNNNNNGNGNNHYVSMQTNDRLPDILNSHMPPPYSPVLTNLPTTPVVPTIVPPNVLTNNVVPVPSVVGNHAVPFPPPVVPGQVPLVQGTGPVPVAVPAPSGFRFPFPTTGFRRSRFSEESPKGCCSFLTWRPGSLRWFIALIALVAVCCVLVGTALGAMRPAGRDHLTVSLLMIGVGIVLVTVSGVAWRLTSHDSSTCRAMLGMGSTESVDTCPRRFVPRLPPSYGRPHHPYAAMMYPEFQYRPPPPSYQASMQEYRLRLLLLDRGNAAPAGAQNGASPPPTYRSHAGSLLRAPLSNRRDLGQSEYSFPPSYRSQTSSSRPATIDQLNNALHSREQSLTLSDSNHGGSVVNNVNILANTEEDIALDNITIDSLKMAPEGEINPVKMLLKGGSSDLDNGKDGNLVTIVQTGDQNPVIVTVSGCSQSENNTSNVQITEIPSEMEILAHL</sequence>
<feature type="transmembrane region" description="Helical" evidence="2">
    <location>
        <begin position="952"/>
        <end position="974"/>
    </location>
</feature>
<evidence type="ECO:0000256" key="2">
    <source>
        <dbReference type="SAM" id="Phobius"/>
    </source>
</evidence>
<keyword evidence="2" id="KW-0812">Transmembrane</keyword>
<feature type="compositionally biased region" description="Basic residues" evidence="1">
    <location>
        <begin position="788"/>
        <end position="804"/>
    </location>
</feature>
<feature type="compositionally biased region" description="Low complexity" evidence="1">
    <location>
        <begin position="541"/>
        <end position="559"/>
    </location>
</feature>
<feature type="compositionally biased region" description="Polar residues" evidence="1">
    <location>
        <begin position="355"/>
        <end position="369"/>
    </location>
</feature>
<dbReference type="PANTHER" id="PTHR37002:SF10">
    <property type="entry name" value="TRANSGLUTAMINASE-LIKE DOMAIN-CONTAINING PROTEIN"/>
    <property type="match status" value="1"/>
</dbReference>
<reference evidence="4" key="1">
    <citation type="submission" date="2025-08" db="UniProtKB">
        <authorList>
            <consortium name="RefSeq"/>
        </authorList>
    </citation>
    <scope>IDENTIFICATION</scope>
    <source>
        <tissue evidence="4">Entire body</tissue>
    </source>
</reference>
<dbReference type="AlphaFoldDB" id="A0A1W4WCS0"/>